<sequence>MSRASHVFCTSLLGDKKGSQHRKQNPQRIKGTGLKSEAHVGSELGPQGQGDPNPRALHAMQGK</sequence>
<organism evidence="2 4">
    <name type="scientific">Prunus armeniaca</name>
    <name type="common">Apricot</name>
    <name type="synonym">Armeniaca vulgaris</name>
    <dbReference type="NCBI Taxonomy" id="36596"/>
    <lineage>
        <taxon>Eukaryota</taxon>
        <taxon>Viridiplantae</taxon>
        <taxon>Streptophyta</taxon>
        <taxon>Embryophyta</taxon>
        <taxon>Tracheophyta</taxon>
        <taxon>Spermatophyta</taxon>
        <taxon>Magnoliopsida</taxon>
        <taxon>eudicotyledons</taxon>
        <taxon>Gunneridae</taxon>
        <taxon>Pentapetalae</taxon>
        <taxon>rosids</taxon>
        <taxon>fabids</taxon>
        <taxon>Rosales</taxon>
        <taxon>Rosaceae</taxon>
        <taxon>Amygdaloideae</taxon>
        <taxon>Amygdaleae</taxon>
        <taxon>Prunus</taxon>
    </lineage>
</organism>
<evidence type="ECO:0000256" key="1">
    <source>
        <dbReference type="SAM" id="MobiDB-lite"/>
    </source>
</evidence>
<dbReference type="Proteomes" id="UP000507222">
    <property type="component" value="Unassembled WGS sequence"/>
</dbReference>
<reference evidence="5" key="1">
    <citation type="journal article" date="2020" name="Genome Biol.">
        <title>Gamete binning: chromosome-level and haplotype-resolved genome assembly enabled by high-throughput single-cell sequencing of gamete genomes.</title>
        <authorList>
            <person name="Campoy J.A."/>
            <person name="Sun H."/>
            <person name="Goel M."/>
            <person name="Jiao W.-B."/>
            <person name="Folz-Donahue K."/>
            <person name="Wang N."/>
            <person name="Rubio M."/>
            <person name="Liu C."/>
            <person name="Kukat C."/>
            <person name="Ruiz D."/>
            <person name="Huettel B."/>
            <person name="Schneeberger K."/>
        </authorList>
    </citation>
    <scope>NUCLEOTIDE SEQUENCE [LARGE SCALE GENOMIC DNA]</scope>
    <source>
        <strain evidence="5">cv. Rojo Pasion</strain>
    </source>
</reference>
<dbReference type="Proteomes" id="UP000507245">
    <property type="component" value="Unassembled WGS sequence"/>
</dbReference>
<dbReference type="EMBL" id="CAEKDK010000005">
    <property type="protein sequence ID" value="CAB4281057.1"/>
    <property type="molecule type" value="Genomic_DNA"/>
</dbReference>
<dbReference type="EMBL" id="CAEKKB010000005">
    <property type="protein sequence ID" value="CAB4311468.1"/>
    <property type="molecule type" value="Genomic_DNA"/>
</dbReference>
<feature type="region of interest" description="Disordered" evidence="1">
    <location>
        <begin position="1"/>
        <end position="63"/>
    </location>
</feature>
<proteinExistence type="predicted"/>
<gene>
    <name evidence="2" type="ORF">CURHAP_LOCUS34041</name>
    <name evidence="3" type="ORF">ORAREDHAP_LOCUS33630</name>
</gene>
<dbReference type="AlphaFoldDB" id="A0A6J5UZI1"/>
<reference evidence="2 4" key="2">
    <citation type="submission" date="2020-05" db="EMBL/GenBank/DDBJ databases">
        <authorList>
            <person name="Campoy J."/>
            <person name="Schneeberger K."/>
            <person name="Spophaly S."/>
        </authorList>
    </citation>
    <scope>NUCLEOTIDE SEQUENCE [LARGE SCALE GENOMIC DNA]</scope>
    <source>
        <strain evidence="2">PruArmRojPasFocal</strain>
    </source>
</reference>
<evidence type="ECO:0000313" key="2">
    <source>
        <dbReference type="EMBL" id="CAB4281057.1"/>
    </source>
</evidence>
<name>A0A6J5UZI1_PRUAR</name>
<accession>A0A6J5UZI1</accession>
<evidence type="ECO:0000313" key="5">
    <source>
        <dbReference type="Proteomes" id="UP000507245"/>
    </source>
</evidence>
<protein>
    <submittedName>
        <fullName evidence="2">Uncharacterized protein</fullName>
    </submittedName>
</protein>
<evidence type="ECO:0000313" key="3">
    <source>
        <dbReference type="EMBL" id="CAB4311468.1"/>
    </source>
</evidence>
<keyword evidence="5" id="KW-1185">Reference proteome</keyword>
<evidence type="ECO:0000313" key="4">
    <source>
        <dbReference type="Proteomes" id="UP000507222"/>
    </source>
</evidence>